<name>A0A8H6I7A4_9AGAR</name>
<evidence type="ECO:0000256" key="1">
    <source>
        <dbReference type="SAM" id="SignalP"/>
    </source>
</evidence>
<keyword evidence="1" id="KW-0732">Signal</keyword>
<evidence type="ECO:0000313" key="4">
    <source>
        <dbReference type="Proteomes" id="UP000521943"/>
    </source>
</evidence>
<reference evidence="3 4" key="1">
    <citation type="submission" date="2020-07" db="EMBL/GenBank/DDBJ databases">
        <title>Comparative genomics of pyrophilous fungi reveals a link between fire events and developmental genes.</title>
        <authorList>
            <consortium name="DOE Joint Genome Institute"/>
            <person name="Steindorff A.S."/>
            <person name="Carver A."/>
            <person name="Calhoun S."/>
            <person name="Stillman K."/>
            <person name="Liu H."/>
            <person name="Lipzen A."/>
            <person name="Pangilinan J."/>
            <person name="Labutti K."/>
            <person name="Bruns T.D."/>
            <person name="Grigoriev I.V."/>
        </authorList>
    </citation>
    <scope>NUCLEOTIDE SEQUENCE [LARGE SCALE GENOMIC DNA]</scope>
    <source>
        <strain evidence="3 4">CBS 144469</strain>
    </source>
</reference>
<dbReference type="OrthoDB" id="1044435at2759"/>
<dbReference type="AlphaFoldDB" id="A0A8H6I7A4"/>
<accession>A0A8H6I7A4</accession>
<dbReference type="InterPro" id="IPR002123">
    <property type="entry name" value="Plipid/glycerol_acylTrfase"/>
</dbReference>
<feature type="chain" id="PRO_5034760055" description="Phospholipid/glycerol acyltransferase domain-containing protein" evidence="1">
    <location>
        <begin position="26"/>
        <end position="117"/>
    </location>
</feature>
<comment type="caution">
    <text evidence="3">The sequence shown here is derived from an EMBL/GenBank/DDBJ whole genome shotgun (WGS) entry which is preliminary data.</text>
</comment>
<dbReference type="SUPFAM" id="SSF69593">
    <property type="entry name" value="Glycerol-3-phosphate (1)-acyltransferase"/>
    <property type="match status" value="1"/>
</dbReference>
<evidence type="ECO:0000259" key="2">
    <source>
        <dbReference type="Pfam" id="PF01553"/>
    </source>
</evidence>
<dbReference type="Proteomes" id="UP000521943">
    <property type="component" value="Unassembled WGS sequence"/>
</dbReference>
<keyword evidence="4" id="KW-1185">Reference proteome</keyword>
<gene>
    <name evidence="3" type="ORF">DFP72DRAFT_97925</name>
</gene>
<evidence type="ECO:0000313" key="3">
    <source>
        <dbReference type="EMBL" id="KAF6760151.1"/>
    </source>
</evidence>
<dbReference type="EMBL" id="JACGCI010000013">
    <property type="protein sequence ID" value="KAF6760151.1"/>
    <property type="molecule type" value="Genomic_DNA"/>
</dbReference>
<feature type="domain" description="Phospholipid/glycerol acyltransferase" evidence="2">
    <location>
        <begin position="31"/>
        <end position="98"/>
    </location>
</feature>
<dbReference type="Pfam" id="PF01553">
    <property type="entry name" value="Acyltransferase"/>
    <property type="match status" value="1"/>
</dbReference>
<sequence>MAKGEPTPAPVSFIFIRLFFRLALNTFYGSIVVENGDYVPESGKPCIICPNHSNSVMDAPVVAITVPTNRRKLVRFTAKASLFGKPTFSSWLIVSTRVLPRFNRRFNMLYIVSRYLR</sequence>
<protein>
    <recommendedName>
        <fullName evidence="2">Phospholipid/glycerol acyltransferase domain-containing protein</fullName>
    </recommendedName>
</protein>
<dbReference type="GO" id="GO:0016746">
    <property type="term" value="F:acyltransferase activity"/>
    <property type="evidence" value="ECO:0007669"/>
    <property type="project" value="InterPro"/>
</dbReference>
<feature type="signal peptide" evidence="1">
    <location>
        <begin position="1"/>
        <end position="25"/>
    </location>
</feature>
<proteinExistence type="predicted"/>
<organism evidence="3 4">
    <name type="scientific">Ephemerocybe angulata</name>
    <dbReference type="NCBI Taxonomy" id="980116"/>
    <lineage>
        <taxon>Eukaryota</taxon>
        <taxon>Fungi</taxon>
        <taxon>Dikarya</taxon>
        <taxon>Basidiomycota</taxon>
        <taxon>Agaricomycotina</taxon>
        <taxon>Agaricomycetes</taxon>
        <taxon>Agaricomycetidae</taxon>
        <taxon>Agaricales</taxon>
        <taxon>Agaricineae</taxon>
        <taxon>Psathyrellaceae</taxon>
        <taxon>Ephemerocybe</taxon>
    </lineage>
</organism>